<evidence type="ECO:0008006" key="9">
    <source>
        <dbReference type="Google" id="ProtNLM"/>
    </source>
</evidence>
<dbReference type="EMBL" id="JADGJQ010000006">
    <property type="protein sequence ID" value="KAJ3183409.1"/>
    <property type="molecule type" value="Genomic_DNA"/>
</dbReference>
<feature type="compositionally biased region" description="Polar residues" evidence="4">
    <location>
        <begin position="229"/>
        <end position="241"/>
    </location>
</feature>
<dbReference type="AlphaFoldDB" id="A0AAD5TPR2"/>
<feature type="compositionally biased region" description="Basic and acidic residues" evidence="4">
    <location>
        <begin position="283"/>
        <end position="298"/>
    </location>
</feature>
<protein>
    <recommendedName>
        <fullName evidence="9">Myb-like, SWIRM and MPN domain-containing protein 1</fullName>
    </recommendedName>
</protein>
<dbReference type="Gene3D" id="1.10.10.60">
    <property type="entry name" value="Homeodomain-like"/>
    <property type="match status" value="1"/>
</dbReference>
<dbReference type="Pfam" id="PF00249">
    <property type="entry name" value="Myb_DNA-binding"/>
    <property type="match status" value="1"/>
</dbReference>
<feature type="compositionally biased region" description="Low complexity" evidence="4">
    <location>
        <begin position="605"/>
        <end position="622"/>
    </location>
</feature>
<organism evidence="7 8">
    <name type="scientific">Geranomyces variabilis</name>
    <dbReference type="NCBI Taxonomy" id="109894"/>
    <lineage>
        <taxon>Eukaryota</taxon>
        <taxon>Fungi</taxon>
        <taxon>Fungi incertae sedis</taxon>
        <taxon>Chytridiomycota</taxon>
        <taxon>Chytridiomycota incertae sedis</taxon>
        <taxon>Chytridiomycetes</taxon>
        <taxon>Spizellomycetales</taxon>
        <taxon>Powellomycetaceae</taxon>
        <taxon>Geranomyces</taxon>
    </lineage>
</organism>
<dbReference type="Gene3D" id="3.40.140.10">
    <property type="entry name" value="Cytidine Deaminase, domain 2"/>
    <property type="match status" value="1"/>
</dbReference>
<dbReference type="InterPro" id="IPR050242">
    <property type="entry name" value="JAMM_MPN+_peptidase_M67A"/>
</dbReference>
<accession>A0AAD5TPR2</accession>
<dbReference type="Pfam" id="PF01398">
    <property type="entry name" value="JAB"/>
    <property type="match status" value="1"/>
</dbReference>
<dbReference type="InterPro" id="IPR009057">
    <property type="entry name" value="Homeodomain-like_sf"/>
</dbReference>
<dbReference type="GO" id="GO:0008237">
    <property type="term" value="F:metallopeptidase activity"/>
    <property type="evidence" value="ECO:0007669"/>
    <property type="project" value="InterPro"/>
</dbReference>
<evidence type="ECO:0000259" key="6">
    <source>
        <dbReference type="PROSITE" id="PS51294"/>
    </source>
</evidence>
<dbReference type="PANTHER" id="PTHR10410">
    <property type="entry name" value="EUKARYOTIC TRANSLATION INITIATION FACTOR 3 -RELATED"/>
    <property type="match status" value="1"/>
</dbReference>
<evidence type="ECO:0000256" key="1">
    <source>
        <dbReference type="ARBA" id="ARBA00023015"/>
    </source>
</evidence>
<evidence type="ECO:0000256" key="2">
    <source>
        <dbReference type="ARBA" id="ARBA00023163"/>
    </source>
</evidence>
<feature type="compositionally biased region" description="Basic residues" evidence="4">
    <location>
        <begin position="57"/>
        <end position="66"/>
    </location>
</feature>
<dbReference type="InterPro" id="IPR000555">
    <property type="entry name" value="JAMM/MPN+_dom"/>
</dbReference>
<dbReference type="PROSITE" id="PS50249">
    <property type="entry name" value="MPN"/>
    <property type="match status" value="1"/>
</dbReference>
<dbReference type="SUPFAM" id="SSF102712">
    <property type="entry name" value="JAB1/MPN domain"/>
    <property type="match status" value="1"/>
</dbReference>
<keyword evidence="8" id="KW-1185">Reference proteome</keyword>
<feature type="domain" description="HTH myb-type" evidence="6">
    <location>
        <begin position="134"/>
        <end position="182"/>
    </location>
</feature>
<reference evidence="7" key="1">
    <citation type="submission" date="2020-05" db="EMBL/GenBank/DDBJ databases">
        <title>Phylogenomic resolution of chytrid fungi.</title>
        <authorList>
            <person name="Stajich J.E."/>
            <person name="Amses K."/>
            <person name="Simmons R."/>
            <person name="Seto K."/>
            <person name="Myers J."/>
            <person name="Bonds A."/>
            <person name="Quandt C.A."/>
            <person name="Barry K."/>
            <person name="Liu P."/>
            <person name="Grigoriev I."/>
            <person name="Longcore J.E."/>
            <person name="James T.Y."/>
        </authorList>
    </citation>
    <scope>NUCLEOTIDE SEQUENCE</scope>
    <source>
        <strain evidence="7">JEL0379</strain>
    </source>
</reference>
<keyword evidence="3" id="KW-0539">Nucleus</keyword>
<sequence>MAGTAQLQADEAFARALQFADLEADSYNDLSPAHDDDRDDGAYQLEHSDDDYSATRGKGKKRRSKKVSAQGPAKRGRKPKAAVSLPVVPSAHAGDQALVAPAAESEASSLPDATSAAKPAAAATMPDMTGILVGKWTEAEEKAFLEGLDLFGRDWKKLTNHIKTRLCDGVKSHAQKHFIHLWLAGQPLPDKVRESGNGHTLSGNPLNPESAAVRPYLKSSKRANFQPEIATSESSGASADPSNGWPAHSRDAKSKADRKPPKRKDEPVRVERNYALPAVGPDGKTDYSRNRPRRETRAARGPYAEDEYDLVPCPPFGKDPGDIQQPYTLTVERTAVALIDLHSHLLDTEVVGLLAGSYDEQAKACKVSVAIPAKRKALESRDASITVEASEESLAAALATADAHGLHIVGWYHSHPVFSTLPSRIDCETQRMHQKAFGGGEIGSGGRPFLGAICGPYNPELKTSQSELNWFVVPTASAQSSQPHSHHDSDAAPRQLTAVLAGHDAAAFEGVSPAELDNMLELIKAHAQPCYDSDRHKFGSLWRPISSAPQSGTAAATIAAHSPAGGADHADDAVLLAAASPPPGSPSSPPAPPPPALQPSPSSPPLEASPSSLSSSLSPSSARQPQQQHEATRAAKLAESIGAWLLGPHYNQSVLSSTTTADACDDDYKKAKDGDADERAGAASATTASGHVSVRSLLRALIKELDACDGRTLTLRP</sequence>
<feature type="compositionally biased region" description="Basic and acidic residues" evidence="4">
    <location>
        <begin position="248"/>
        <end position="272"/>
    </location>
</feature>
<feature type="compositionally biased region" description="Pro residues" evidence="4">
    <location>
        <begin position="580"/>
        <end position="604"/>
    </location>
</feature>
<evidence type="ECO:0000259" key="5">
    <source>
        <dbReference type="PROSITE" id="PS50249"/>
    </source>
</evidence>
<keyword evidence="2" id="KW-0804">Transcription</keyword>
<comment type="caution">
    <text evidence="7">The sequence shown here is derived from an EMBL/GenBank/DDBJ whole genome shotgun (WGS) entry which is preliminary data.</text>
</comment>
<feature type="region of interest" description="Disordered" evidence="4">
    <location>
        <begin position="27"/>
        <end position="85"/>
    </location>
</feature>
<dbReference type="NCBIfam" id="TIGR01557">
    <property type="entry name" value="myb_SHAQKYF"/>
    <property type="match status" value="1"/>
</dbReference>
<dbReference type="InterPro" id="IPR037518">
    <property type="entry name" value="MPN"/>
</dbReference>
<feature type="region of interest" description="Disordered" evidence="4">
    <location>
        <begin position="577"/>
        <end position="635"/>
    </location>
</feature>
<feature type="domain" description="MPN" evidence="5">
    <location>
        <begin position="329"/>
        <end position="469"/>
    </location>
</feature>
<evidence type="ECO:0000256" key="4">
    <source>
        <dbReference type="SAM" id="MobiDB-lite"/>
    </source>
</evidence>
<evidence type="ECO:0000313" key="8">
    <source>
        <dbReference type="Proteomes" id="UP001212152"/>
    </source>
</evidence>
<feature type="region of interest" description="Disordered" evidence="4">
    <location>
        <begin position="100"/>
        <end position="122"/>
    </location>
</feature>
<keyword evidence="1" id="KW-0805">Transcription regulation</keyword>
<name>A0AAD5TPR2_9FUNG</name>
<dbReference type="GO" id="GO:0003677">
    <property type="term" value="F:DNA binding"/>
    <property type="evidence" value="ECO:0007669"/>
    <property type="project" value="InterPro"/>
</dbReference>
<evidence type="ECO:0000313" key="7">
    <source>
        <dbReference type="EMBL" id="KAJ3183409.1"/>
    </source>
</evidence>
<dbReference type="InterPro" id="IPR017930">
    <property type="entry name" value="Myb_dom"/>
</dbReference>
<dbReference type="SUPFAM" id="SSF46689">
    <property type="entry name" value="Homeodomain-like"/>
    <property type="match status" value="1"/>
</dbReference>
<dbReference type="Proteomes" id="UP001212152">
    <property type="component" value="Unassembled WGS sequence"/>
</dbReference>
<feature type="region of interest" description="Disordered" evidence="4">
    <location>
        <begin position="227"/>
        <end position="310"/>
    </location>
</feature>
<dbReference type="PROSITE" id="PS51294">
    <property type="entry name" value="HTH_MYB"/>
    <property type="match status" value="1"/>
</dbReference>
<dbReference type="InterPro" id="IPR001005">
    <property type="entry name" value="SANT/Myb"/>
</dbReference>
<feature type="region of interest" description="Disordered" evidence="4">
    <location>
        <begin position="669"/>
        <end position="689"/>
    </location>
</feature>
<proteinExistence type="predicted"/>
<feature type="compositionally biased region" description="Basic and acidic residues" evidence="4">
    <location>
        <begin position="669"/>
        <end position="680"/>
    </location>
</feature>
<evidence type="ECO:0000256" key="3">
    <source>
        <dbReference type="ARBA" id="ARBA00023242"/>
    </source>
</evidence>
<dbReference type="InterPro" id="IPR006447">
    <property type="entry name" value="Myb_dom_plants"/>
</dbReference>
<gene>
    <name evidence="7" type="ORF">HDU87_006728</name>
</gene>
<dbReference type="CDD" id="cd00167">
    <property type="entry name" value="SANT"/>
    <property type="match status" value="1"/>
</dbReference>